<organism evidence="10 11">
    <name type="scientific">Cryomyces minteri</name>
    <dbReference type="NCBI Taxonomy" id="331657"/>
    <lineage>
        <taxon>Eukaryota</taxon>
        <taxon>Fungi</taxon>
        <taxon>Dikarya</taxon>
        <taxon>Ascomycota</taxon>
        <taxon>Pezizomycotina</taxon>
        <taxon>Dothideomycetes</taxon>
        <taxon>Dothideomycetes incertae sedis</taxon>
        <taxon>Cryomyces</taxon>
    </lineage>
</organism>
<evidence type="ECO:0000256" key="3">
    <source>
        <dbReference type="ARBA" id="ARBA00023015"/>
    </source>
</evidence>
<reference evidence="10 11" key="1">
    <citation type="submission" date="2017-03" db="EMBL/GenBank/DDBJ databases">
        <title>Genomes of endolithic fungi from Antarctica.</title>
        <authorList>
            <person name="Coleine C."/>
            <person name="Masonjones S."/>
            <person name="Stajich J.E."/>
        </authorList>
    </citation>
    <scope>NUCLEOTIDE SEQUENCE [LARGE SCALE GENOMIC DNA]</scope>
    <source>
        <strain evidence="10 11">CCFEE 5187</strain>
    </source>
</reference>
<evidence type="ECO:0000256" key="5">
    <source>
        <dbReference type="ARBA" id="ARBA00023163"/>
    </source>
</evidence>
<dbReference type="Proteomes" id="UP000308768">
    <property type="component" value="Unassembled WGS sequence"/>
</dbReference>
<feature type="compositionally biased region" description="Pro residues" evidence="8">
    <location>
        <begin position="1"/>
        <end position="10"/>
    </location>
</feature>
<evidence type="ECO:0000313" key="11">
    <source>
        <dbReference type="Proteomes" id="UP000308768"/>
    </source>
</evidence>
<dbReference type="STRING" id="331657.A0A4U0XB93"/>
<keyword evidence="7" id="KW-0175">Coiled coil</keyword>
<dbReference type="InterPro" id="IPR051615">
    <property type="entry name" value="Transcr_Regulatory_Elem"/>
</dbReference>
<keyword evidence="1" id="KW-0479">Metal-binding</keyword>
<gene>
    <name evidence="10" type="ORF">B0A49_03413</name>
</gene>
<keyword evidence="5" id="KW-0804">Transcription</keyword>
<keyword evidence="11" id="KW-1185">Reference proteome</keyword>
<dbReference type="GO" id="GO:0008270">
    <property type="term" value="F:zinc ion binding"/>
    <property type="evidence" value="ECO:0007669"/>
    <property type="project" value="InterPro"/>
</dbReference>
<evidence type="ECO:0000256" key="4">
    <source>
        <dbReference type="ARBA" id="ARBA00023125"/>
    </source>
</evidence>
<dbReference type="EMBL" id="NAJN01000453">
    <property type="protein sequence ID" value="TKA73117.1"/>
    <property type="molecule type" value="Genomic_DNA"/>
</dbReference>
<feature type="domain" description="Xylanolytic transcriptional activator regulatory" evidence="9">
    <location>
        <begin position="309"/>
        <end position="392"/>
    </location>
</feature>
<dbReference type="GO" id="GO:0006351">
    <property type="term" value="P:DNA-templated transcription"/>
    <property type="evidence" value="ECO:0007669"/>
    <property type="project" value="InterPro"/>
</dbReference>
<evidence type="ECO:0000256" key="6">
    <source>
        <dbReference type="ARBA" id="ARBA00023242"/>
    </source>
</evidence>
<evidence type="ECO:0000313" key="10">
    <source>
        <dbReference type="EMBL" id="TKA73117.1"/>
    </source>
</evidence>
<proteinExistence type="predicted"/>
<sequence>MNRPILPLPTPSHHALHQDRDPHPHPPGPPGTIGKPTYAKRGKITIVACVPCRKRKTKVRLNMLPPRRLTFLRDNVEHLEEEKNTLESLLYTIQTANEDDAAEIFRRLRSGVDVAAVAQQVHAGRLLSEVRGESTFPWSSRSSYFDTPSQSSQSPVPNLRLEYYEQLMRTIAASREEETSEITKRIRNGEDVSSILTAAKTKSLLQPLPSAEADVTPGIEAEYSGRDKTFGMVKGTGTPSTAPETTFGRAREIITPLLGQPWTTVTDDEDFIEHLLGLYFAWQHCFFQSFPEKLFRDDMVKGGEAYVEEKARLHTFWGCFISDQVTSFTLGRLPQIPTSAVTVDLPPIDPGEDAEEWFAYDINRPRKPSARSTTFNQVAALSKIVNSTLQLFFAPQVALCGNKLLEEYAKYTSWHKALPPIVSTIDDGTPHVLCLHMYYHAAVLLLFRPFLKATFTKSPVSPREVCRQSADAISNIFAQHRRLYDLAGIYTFQVHCLLTACTIHIINVPALSSTSYLTVACNDFQDLIDRNEWATGSLNIIKGLVQKWNIILPLDAETALYRNAHKTSDFNFGNESQAQIYRPEKRSHFLNPSTQVMQKRQRLAPRETREQPTNYLFAPFPNQPAPLLGPVHTSTSADTEHNDELNKVAQGLDGLSFGDDWFDPFMGYQGDEGTVS</sequence>
<comment type="caution">
    <text evidence="10">The sequence shown here is derived from an EMBL/GenBank/DDBJ whole genome shotgun (WGS) entry which is preliminary data.</text>
</comment>
<feature type="coiled-coil region" evidence="7">
    <location>
        <begin position="69"/>
        <end position="99"/>
    </location>
</feature>
<keyword evidence="2" id="KW-0862">Zinc</keyword>
<feature type="region of interest" description="Disordered" evidence="8">
    <location>
        <begin position="1"/>
        <end position="37"/>
    </location>
</feature>
<keyword evidence="6" id="KW-0539">Nucleus</keyword>
<evidence type="ECO:0000256" key="7">
    <source>
        <dbReference type="SAM" id="Coils"/>
    </source>
</evidence>
<accession>A0A4U0XB93</accession>
<dbReference type="InterPro" id="IPR007219">
    <property type="entry name" value="XnlR_reg_dom"/>
</dbReference>
<dbReference type="PANTHER" id="PTHR31313:SF4">
    <property type="entry name" value="CONIDIAL DEVELOPMENT PROTEIN FLUFFY"/>
    <property type="match status" value="1"/>
</dbReference>
<dbReference type="CDD" id="cd12148">
    <property type="entry name" value="fungal_TF_MHR"/>
    <property type="match status" value="1"/>
</dbReference>
<keyword evidence="4" id="KW-0238">DNA-binding</keyword>
<dbReference type="PANTHER" id="PTHR31313">
    <property type="entry name" value="TY1 ENHANCER ACTIVATOR"/>
    <property type="match status" value="1"/>
</dbReference>
<name>A0A4U0XB93_9PEZI</name>
<dbReference type="AlphaFoldDB" id="A0A4U0XB93"/>
<evidence type="ECO:0000259" key="9">
    <source>
        <dbReference type="Pfam" id="PF04082"/>
    </source>
</evidence>
<protein>
    <recommendedName>
        <fullName evidence="9">Xylanolytic transcriptional activator regulatory domain-containing protein</fullName>
    </recommendedName>
</protein>
<dbReference type="Pfam" id="PF04082">
    <property type="entry name" value="Fungal_trans"/>
    <property type="match status" value="1"/>
</dbReference>
<evidence type="ECO:0000256" key="1">
    <source>
        <dbReference type="ARBA" id="ARBA00022723"/>
    </source>
</evidence>
<evidence type="ECO:0000256" key="8">
    <source>
        <dbReference type="SAM" id="MobiDB-lite"/>
    </source>
</evidence>
<keyword evidence="3" id="KW-0805">Transcription regulation</keyword>
<evidence type="ECO:0000256" key="2">
    <source>
        <dbReference type="ARBA" id="ARBA00022833"/>
    </source>
</evidence>
<dbReference type="GO" id="GO:0003677">
    <property type="term" value="F:DNA binding"/>
    <property type="evidence" value="ECO:0007669"/>
    <property type="project" value="UniProtKB-KW"/>
</dbReference>
<dbReference type="OrthoDB" id="2162761at2759"/>